<reference evidence="3 4" key="1">
    <citation type="journal article" date="2019" name="Anaerobe">
        <title>Detection of Robinsoniella peoriensis in multiple bone samples of a trauma patient.</title>
        <authorList>
            <person name="Schrottner P."/>
            <person name="Hartwich K."/>
            <person name="Bunk B."/>
            <person name="Schober I."/>
            <person name="Helbig S."/>
            <person name="Rudolph W.W."/>
            <person name="Gunzer F."/>
        </authorList>
    </citation>
    <scope>NUCLEOTIDE SEQUENCE [LARGE SCALE GENOMIC DNA]</scope>
    <source>
        <strain evidence="3 4">DSM 106044</strain>
    </source>
</reference>
<accession>A0A4U8PZT0</accession>
<dbReference type="Gene3D" id="2.60.40.10">
    <property type="entry name" value="Immunoglobulins"/>
    <property type="match status" value="2"/>
</dbReference>
<dbReference type="SUPFAM" id="SSF49899">
    <property type="entry name" value="Concanavalin A-like lectins/glucanases"/>
    <property type="match status" value="2"/>
</dbReference>
<keyword evidence="4" id="KW-1185">Reference proteome</keyword>
<comment type="caution">
    <text evidence="3">The sequence shown here is derived from an EMBL/GenBank/DDBJ whole genome shotgun (WGS) entry which is preliminary data.</text>
</comment>
<dbReference type="SUPFAM" id="SSF49265">
    <property type="entry name" value="Fibronectin type III"/>
    <property type="match status" value="1"/>
</dbReference>
<feature type="domain" description="Fibronectin type-III" evidence="2">
    <location>
        <begin position="2057"/>
        <end position="2148"/>
    </location>
</feature>
<evidence type="ECO:0000313" key="3">
    <source>
        <dbReference type="EMBL" id="TLC97766.1"/>
    </source>
</evidence>
<proteinExistence type="predicted"/>
<feature type="signal peptide" evidence="1">
    <location>
        <begin position="1"/>
        <end position="32"/>
    </location>
</feature>
<dbReference type="InterPro" id="IPR046780">
    <property type="entry name" value="aBig_2"/>
</dbReference>
<dbReference type="CDD" id="cd00063">
    <property type="entry name" value="FN3"/>
    <property type="match status" value="2"/>
</dbReference>
<dbReference type="GO" id="GO:0005975">
    <property type="term" value="P:carbohydrate metabolic process"/>
    <property type="evidence" value="ECO:0007669"/>
    <property type="project" value="InterPro"/>
</dbReference>
<dbReference type="EMBL" id="QGQD01000110">
    <property type="protein sequence ID" value="TLC97766.1"/>
    <property type="molecule type" value="Genomic_DNA"/>
</dbReference>
<gene>
    <name evidence="3" type="primary">apu_2</name>
    <name evidence="3" type="ORF">DSM106044_05422</name>
</gene>
<dbReference type="Pfam" id="PF02368">
    <property type="entry name" value="Big_2"/>
    <property type="match status" value="2"/>
</dbReference>
<dbReference type="InterPro" id="IPR013320">
    <property type="entry name" value="ConA-like_dom_sf"/>
</dbReference>
<dbReference type="InterPro" id="IPR003343">
    <property type="entry name" value="Big_2"/>
</dbReference>
<dbReference type="SMART" id="SM00635">
    <property type="entry name" value="BID_2"/>
    <property type="match status" value="2"/>
</dbReference>
<dbReference type="Pfam" id="PF20736">
    <property type="entry name" value="Glyco_hydro127M"/>
    <property type="match status" value="1"/>
</dbReference>
<dbReference type="InterPro" id="IPR008964">
    <property type="entry name" value="Invasin/intimin_cell_adhesion"/>
</dbReference>
<dbReference type="InterPro" id="IPR013783">
    <property type="entry name" value="Ig-like_fold"/>
</dbReference>
<dbReference type="SUPFAM" id="SSF49373">
    <property type="entry name" value="Invasin/intimin cell-adhesion fragments"/>
    <property type="match status" value="2"/>
</dbReference>
<dbReference type="SMART" id="SM00060">
    <property type="entry name" value="FN3"/>
    <property type="match status" value="2"/>
</dbReference>
<dbReference type="InterPro" id="IPR003961">
    <property type="entry name" value="FN3_dom"/>
</dbReference>
<dbReference type="InterPro" id="IPR012878">
    <property type="entry name" value="Beta-AFase-like_GH127_cat"/>
</dbReference>
<evidence type="ECO:0000313" key="4">
    <source>
        <dbReference type="Proteomes" id="UP000306509"/>
    </source>
</evidence>
<dbReference type="Gene3D" id="2.60.120.200">
    <property type="match status" value="2"/>
</dbReference>
<keyword evidence="1" id="KW-0732">Signal</keyword>
<name>A0A4U8PZT0_9FIRM</name>
<dbReference type="InterPro" id="IPR049046">
    <property type="entry name" value="Beta-AFase-like_GH127_middle"/>
</dbReference>
<dbReference type="RefSeq" id="WP_138004127.1">
    <property type="nucleotide sequence ID" value="NZ_QGQD01000110.1"/>
</dbReference>
<dbReference type="Gene3D" id="2.60.40.1080">
    <property type="match status" value="2"/>
</dbReference>
<evidence type="ECO:0000256" key="1">
    <source>
        <dbReference type="SAM" id="SignalP"/>
    </source>
</evidence>
<dbReference type="Pfam" id="PF20578">
    <property type="entry name" value="aBig_2"/>
    <property type="match status" value="2"/>
</dbReference>
<dbReference type="Proteomes" id="UP000306509">
    <property type="component" value="Unassembled WGS sequence"/>
</dbReference>
<dbReference type="SUPFAM" id="SSF48208">
    <property type="entry name" value="Six-hairpin glycosidases"/>
    <property type="match status" value="1"/>
</dbReference>
<dbReference type="STRING" id="180332.GCA_000797495_04667"/>
<dbReference type="PROSITE" id="PS50853">
    <property type="entry name" value="FN3"/>
    <property type="match status" value="1"/>
</dbReference>
<dbReference type="InterPro" id="IPR036116">
    <property type="entry name" value="FN3_sf"/>
</dbReference>
<protein>
    <submittedName>
        <fullName evidence="3">Alpha-amylase/pullulanase</fullName>
    </submittedName>
</protein>
<dbReference type="Pfam" id="PF12733">
    <property type="entry name" value="Cadherin-like"/>
    <property type="match status" value="1"/>
</dbReference>
<organism evidence="3 4">
    <name type="scientific">Robinsoniella peoriensis</name>
    <dbReference type="NCBI Taxonomy" id="180332"/>
    <lineage>
        <taxon>Bacteria</taxon>
        <taxon>Bacillati</taxon>
        <taxon>Bacillota</taxon>
        <taxon>Clostridia</taxon>
        <taxon>Lachnospirales</taxon>
        <taxon>Lachnospiraceae</taxon>
        <taxon>Robinsoniella</taxon>
    </lineage>
</organism>
<feature type="chain" id="PRO_5020701778" evidence="1">
    <location>
        <begin position="33"/>
        <end position="2148"/>
    </location>
</feature>
<dbReference type="Pfam" id="PF07944">
    <property type="entry name" value="Beta-AFase-like_GH127_cat"/>
    <property type="match status" value="1"/>
</dbReference>
<sequence precursor="true">MRKKQVLWKKLLSGFLAVTMVLGSVAPMQANAEESGTQEEAKKTLLYFVDAGDHDVTTVSEGDEFGAWNTVTDQVFGEDPGTGRMWGIDDPAGEVSEETYPVTGVYTKLTWANEQLAQDGVSKDLSFRYGRNQNENGIKELYVDYKFELQAGKTYDVEVGVGNNWGNSSPVEVYANRGEESEQHIGSSGNIPKSGNAVVKGEATADENGYLSVDVRKSDEVKGKTINVNWIRIYTSEPIQDEDLELQLRFDGTVSDTSGKDLPIALTGSENYIEGMNGNALQLDGKTYLNLGNSASLQPPMLTAAFWVKAPEALGKGEHIIMWAKPNGNYAGEGWYLSSLSDTVPLKLSVGTSVGGGQPMEISVEDDRDQFFPVDEWVYVTVTYDSETGAACIYRNGIPQELTYNNKGNKINGNDSDYKYLGFNSPKYNGGFAKLAFDDFEIYSHCADSEEVSALYHRYGGIYTDEEIVDKDLALLNPFVNTDTLVHDVTLPDAGRNGSAITWNSSREEVISNQGQVVRPNPGEEDAQVILTASVTYGDVTKTKEFTLNVPALTENQLYVSYDMTVQDGMLVDKQGRCNAPLAGMNESNVTTDEDGEKKLKFTGNKNQYVKIPSGIIEDGDESITIEMKFNTSQMDFAWVFNLGTKDVNNYVFLNPIRAGGEVAFTLKANGKSEQSVNIGGAIKPGEDTTAAMVFSEDQTAKLYLNGKLAGTTKHGYNLTDILKNGVKNPEDAIGYMGLSLYGNDPGYIGTISYFDVYNYAMSDQEVWQNYADKNLDMTDEDRIAEDQKALKLKEGELTKEYLELPKMGLNGSSIQWESSNTNVISTDGTVNRPQAGEKDAEVILKATLTLGNLTKDKSFRFLVLAETDITGIEEFPLEAVDVTNDYYDQVTDKDIAFLKEFDADRLLSRFRETAGLSTQNKQTYIGWEDSYIGGHTLGHYLTACAQAYLTADSEEDRTWMKDRLAYLIQELEKCQNAIGTGFIFGAQIEDRSNIEKQFDIMEGKTGGANWVPWYTMHKILAGLVDVYKFTGDEKALKTASSLGDWIYNRTSKWDAATQRRVLNIEYGGMNDCLYELYRCTGKEEHAKAAHMFDEDTLFENVLAGTPNILNGKHANTTIPKFLGALNRYRALDGKTINGEKQDASSYLQYAEAFWDMVIERHTYITGGNSEWEHFGADNILDAERTQCNCETCNTYNMLKMTRELFKITGNKKYSDYYENTFLNAIMSSINPETGMTTYFQPMAAGYFKVYADTNINNNQFWCCTGSGMENFTKLGDSIYFYKDHTLFVNQYLSSELTWDEKNVKLTQKTAIPETDTSEFTISLLNGADKADFNLRLSVPSWVAGTPVVKVNGVDQKAETAGGYLCIDRTWKDGDTVSVQLPMEVRAFTLPDDERAFAFKYGPVVLSAELGTDDKMDLTTCGVAVSIPKTKVVGSESASPKDGKRAVLGTETIDIEKYTVDDFMENINQYLVKTVGEDGKLSFKLEGTDHDLTFSTHYLQHTQRYGIYWYFTGADSSAEDQQAAILKQKEEGRANQAKIDVIKAGYGQYENDNIHQLDDNNGAGSVGGSDNALNGMTTRYAVPGGFFTYRMIVNKEKTNYILCQLAKIDNGKTLKITAGDQVIYNEKLNYSGKDAVYEMKIEIPEDAVKKAQSITVDDAATGTRKTYDVVPLKFEGSANEASARLVEEMYIATSYSQNAYLVSLTPNVGTVEMKEDSCVITVPEETQEVGFTAKLADTYGLLYINDILVNDSALQKITLEGDKTEAALRVYAEDHVTLKEYTVIIERKNVEEAVLVSQILPGWSQKTMITGESTLIDVKVLPENAANKSLKYQSDNEKVAAVSGNKITAAAPGNAIITVSAEDGSGVKVSLSVTVKAPAPKPVPVKGIALNPTSKTVTVGEIFALQALISPENASNKKVTYSSSNTKSVAVNGNSILAKEPGKSVITVMAQDGSGVKASMTVTVKLAAPGKVKAVQSGAEKVKVSWSKSSKAVKYNLYRSTKAKSGYRKIKTVTSSAYTDRKVTAGKTYYYKVQAVASEGAYSSANSAAVKASLLKVPSIKVKSAKKGRANISWKKISGASGYEVYMSQYKSKGFKKKAAVKKQKVVSASVKGLKSGKKYYVKIRAYRTINGKKVYGAYSKIKSITIK</sequence>
<dbReference type="InterPro" id="IPR025883">
    <property type="entry name" value="Cadherin-like_domain"/>
</dbReference>
<dbReference type="PANTHER" id="PTHR31151">
    <property type="entry name" value="PROLINE-TRNA LIGASE (DUF1680)"/>
    <property type="match status" value="1"/>
</dbReference>
<dbReference type="InterPro" id="IPR008928">
    <property type="entry name" value="6-hairpin_glycosidase_sf"/>
</dbReference>
<dbReference type="Pfam" id="PF13385">
    <property type="entry name" value="Laminin_G_3"/>
    <property type="match status" value="2"/>
</dbReference>
<dbReference type="PANTHER" id="PTHR31151:SF0">
    <property type="entry name" value="PROLINE-TRNA LIGASE (DUF1680)"/>
    <property type="match status" value="1"/>
</dbReference>
<evidence type="ECO:0000259" key="2">
    <source>
        <dbReference type="PROSITE" id="PS50853"/>
    </source>
</evidence>